<dbReference type="Proteomes" id="UP001529235">
    <property type="component" value="Unassembled WGS sequence"/>
</dbReference>
<proteinExistence type="predicted"/>
<dbReference type="InterPro" id="IPR001585">
    <property type="entry name" value="TAL/FSA"/>
</dbReference>
<evidence type="ECO:0000313" key="3">
    <source>
        <dbReference type="Proteomes" id="UP001529235"/>
    </source>
</evidence>
<comment type="caution">
    <text evidence="2">The sequence shown here is derived from an EMBL/GenBank/DDBJ whole genome shotgun (WGS) entry which is preliminary data.</text>
</comment>
<evidence type="ECO:0000256" key="1">
    <source>
        <dbReference type="ARBA" id="ARBA00023270"/>
    </source>
</evidence>
<dbReference type="RefSeq" id="WP_285273617.1">
    <property type="nucleotide sequence ID" value="NZ_JASNVW010000002.1"/>
</dbReference>
<dbReference type="Pfam" id="PF00923">
    <property type="entry name" value="TAL_FSA"/>
    <property type="match status" value="1"/>
</dbReference>
<organism evidence="2 3">
    <name type="scientific">Ignisphaera cupida</name>
    <dbReference type="NCBI Taxonomy" id="3050454"/>
    <lineage>
        <taxon>Archaea</taxon>
        <taxon>Thermoproteota</taxon>
        <taxon>Thermoprotei</taxon>
        <taxon>Desulfurococcales</taxon>
        <taxon>Desulfurococcaceae</taxon>
        <taxon>Ignisphaera</taxon>
    </lineage>
</organism>
<dbReference type="InterPro" id="IPR013785">
    <property type="entry name" value="Aldolase_TIM"/>
</dbReference>
<gene>
    <name evidence="2" type="ORF">QPL79_04640</name>
</gene>
<evidence type="ECO:0000313" key="2">
    <source>
        <dbReference type="EMBL" id="MDK6028641.1"/>
    </source>
</evidence>
<dbReference type="EMBL" id="JASNVW010000002">
    <property type="protein sequence ID" value="MDK6028641.1"/>
    <property type="molecule type" value="Genomic_DNA"/>
</dbReference>
<keyword evidence="3" id="KW-1185">Reference proteome</keyword>
<accession>A0ABD4Z5R1</accession>
<name>A0ABD4Z5R1_9CREN</name>
<dbReference type="SUPFAM" id="SSF51569">
    <property type="entry name" value="Aldolase"/>
    <property type="match status" value="1"/>
</dbReference>
<dbReference type="AlphaFoldDB" id="A0ABD4Z5R1"/>
<sequence length="714" mass="81600">MSSKIQKDVVVKIIKSAEPEKLVLPIPPRVDHADHIIKTALMGWTKLAADHVLHPEFAKNAREIFSSLIRRVEQMLKSEKVFDSSGKLYEEVVLRRARIYDTLFEIVFNLGGVESKWAGYSSEDVENYIRYLTNAMNYFETLEREELGYPTIMEVVVELQLSELMKVNKGKSLVAKVAQDVSKSIDKNSIAKSYINAMLNQIKTLFYRKAYENGLCKFGNDYALGLRFLRHLGFVQVSTNPVLASIAYNDDPELLEKFKKYAKEVLAKEHPEWFKDPEKYADDIAMEATRFALMDNFYVFRVPFILSKYHDGLVSYQLNPLIAHDAEKSVEAVKVFATRLEKDLSVYDEYLWWGYNVSEKGRPDLVVKVAAAYPAAMEIAERINEMGVGQNITVSFTVSQEVLIAFAAIKGMAKAIRKGIIPTQTYDTNMGGRLEDHLREETAAQLLLKALEKADEGKRNAVLDKLAKGLGVKDDVWLEMKKKDLKSVANFLCSRRVLGRNLLRDPFVDALVELGLYGSRDEALSNLQPLEEALRLSGTFVAQRVYEILFAPWNKEKWINYLIKEFGLTRDEAETVMDRIDLLPASKRKPVDTLYTFASRNMTNTEFPDHQLNVVEEVTKKSISLDDLRESIYQQLPRKYLEILMQIEDFVKAYEASPEVNELLRKVGIDRDYGNRGVSPGDWPAYGPSAKTMHEFTDEYLAFRSRVVEAVKKL</sequence>
<reference evidence="2 3" key="1">
    <citation type="submission" date="2023-05" db="EMBL/GenBank/DDBJ databases">
        <title>A new hyperthermophilic archaea 'Ignisphaera cupida' sp. nov. and description of the family 'Ignisphaeraceae' fam. nov.</title>
        <authorList>
            <person name="Podosokorskaya O.A."/>
            <person name="Elcheninov A.G."/>
            <person name="Klukina A."/>
            <person name="Merkel A.Y."/>
        </authorList>
    </citation>
    <scope>NUCLEOTIDE SEQUENCE [LARGE SCALE GENOMIC DNA]</scope>
    <source>
        <strain evidence="2 3">4213-co</strain>
    </source>
</reference>
<protein>
    <submittedName>
        <fullName evidence="2">Transaldolase family protein</fullName>
    </submittedName>
</protein>
<dbReference type="Gene3D" id="3.20.20.70">
    <property type="entry name" value="Aldolase class I"/>
    <property type="match status" value="1"/>
</dbReference>
<keyword evidence="1" id="KW-0704">Schiff base</keyword>